<proteinExistence type="predicted"/>
<name>A0A074Z1L5_OPIVI</name>
<dbReference type="GeneID" id="20324830"/>
<dbReference type="Proteomes" id="UP000054324">
    <property type="component" value="Unassembled WGS sequence"/>
</dbReference>
<gene>
    <name evidence="1" type="ORF">T265_10662</name>
</gene>
<dbReference type="CTD" id="20324830"/>
<evidence type="ECO:0000313" key="1">
    <source>
        <dbReference type="EMBL" id="KER20873.1"/>
    </source>
</evidence>
<dbReference type="RefSeq" id="XP_009175375.1">
    <property type="nucleotide sequence ID" value="XM_009177111.1"/>
</dbReference>
<keyword evidence="2" id="KW-1185">Reference proteome</keyword>
<reference evidence="1 2" key="1">
    <citation type="submission" date="2013-11" db="EMBL/GenBank/DDBJ databases">
        <title>Opisthorchis viverrini - life in the bile duct.</title>
        <authorList>
            <person name="Young N.D."/>
            <person name="Nagarajan N."/>
            <person name="Lin S.J."/>
            <person name="Korhonen P.K."/>
            <person name="Jex A.R."/>
            <person name="Hall R.S."/>
            <person name="Safavi-Hemami H."/>
            <person name="Kaewkong W."/>
            <person name="Bertrand D."/>
            <person name="Gao S."/>
            <person name="Seet Q."/>
            <person name="Wongkham S."/>
            <person name="Teh B.T."/>
            <person name="Wongkham C."/>
            <person name="Intapan P.M."/>
            <person name="Maleewong W."/>
            <person name="Yang X."/>
            <person name="Hu M."/>
            <person name="Wang Z."/>
            <person name="Hofmann A."/>
            <person name="Sternberg P.W."/>
            <person name="Tan P."/>
            <person name="Wang J."/>
            <person name="Gasser R.B."/>
        </authorList>
    </citation>
    <scope>NUCLEOTIDE SEQUENCE [LARGE SCALE GENOMIC DNA]</scope>
</reference>
<evidence type="ECO:0000313" key="2">
    <source>
        <dbReference type="Proteomes" id="UP000054324"/>
    </source>
</evidence>
<dbReference type="KEGG" id="ovi:T265_10662"/>
<dbReference type="AlphaFoldDB" id="A0A074Z1L5"/>
<dbReference type="EMBL" id="KL597013">
    <property type="protein sequence ID" value="KER20873.1"/>
    <property type="molecule type" value="Genomic_DNA"/>
</dbReference>
<organism evidence="1 2">
    <name type="scientific">Opisthorchis viverrini</name>
    <name type="common">Southeast Asian liver fluke</name>
    <dbReference type="NCBI Taxonomy" id="6198"/>
    <lineage>
        <taxon>Eukaryota</taxon>
        <taxon>Metazoa</taxon>
        <taxon>Spiralia</taxon>
        <taxon>Lophotrochozoa</taxon>
        <taxon>Platyhelminthes</taxon>
        <taxon>Trematoda</taxon>
        <taxon>Digenea</taxon>
        <taxon>Opisthorchiida</taxon>
        <taxon>Opisthorchiata</taxon>
        <taxon>Opisthorchiidae</taxon>
        <taxon>Opisthorchis</taxon>
    </lineage>
</organism>
<sequence length="81" mass="8919">MPVANAASRTRQNIQDVTAAYTIDEAMCKCSRLFFSALIYVVHFWCRYSREAHPTHDWGTLAGLASGRDLIGGKTGPNSQS</sequence>
<protein>
    <submittedName>
        <fullName evidence="1">Uncharacterized protein</fullName>
    </submittedName>
</protein>
<accession>A0A074Z1L5</accession>